<feature type="region of interest" description="Disordered" evidence="1">
    <location>
        <begin position="301"/>
        <end position="324"/>
    </location>
</feature>
<feature type="compositionally biased region" description="Pro residues" evidence="1">
    <location>
        <begin position="305"/>
        <end position="320"/>
    </location>
</feature>
<dbReference type="Proteomes" id="UP001163046">
    <property type="component" value="Unassembled WGS sequence"/>
</dbReference>
<dbReference type="AlphaFoldDB" id="A0A9X0A689"/>
<dbReference type="PANTHER" id="PTHR37915:SF3">
    <property type="match status" value="1"/>
</dbReference>
<comment type="caution">
    <text evidence="2">The sequence shown here is derived from an EMBL/GenBank/DDBJ whole genome shotgun (WGS) entry which is preliminary data.</text>
</comment>
<evidence type="ECO:0000256" key="1">
    <source>
        <dbReference type="SAM" id="MobiDB-lite"/>
    </source>
</evidence>
<feature type="compositionally biased region" description="Polar residues" evidence="1">
    <location>
        <begin position="71"/>
        <end position="82"/>
    </location>
</feature>
<organism evidence="2 3">
    <name type="scientific">Desmophyllum pertusum</name>
    <dbReference type="NCBI Taxonomy" id="174260"/>
    <lineage>
        <taxon>Eukaryota</taxon>
        <taxon>Metazoa</taxon>
        <taxon>Cnidaria</taxon>
        <taxon>Anthozoa</taxon>
        <taxon>Hexacorallia</taxon>
        <taxon>Scleractinia</taxon>
        <taxon>Caryophylliina</taxon>
        <taxon>Caryophylliidae</taxon>
        <taxon>Desmophyllum</taxon>
    </lineage>
</organism>
<accession>A0A9X0A689</accession>
<dbReference type="PANTHER" id="PTHR37915">
    <property type="match status" value="1"/>
</dbReference>
<feature type="region of interest" description="Disordered" evidence="1">
    <location>
        <begin position="71"/>
        <end position="95"/>
    </location>
</feature>
<reference evidence="2" key="1">
    <citation type="submission" date="2023-01" db="EMBL/GenBank/DDBJ databases">
        <title>Genome assembly of the deep-sea coral Lophelia pertusa.</title>
        <authorList>
            <person name="Herrera S."/>
            <person name="Cordes E."/>
        </authorList>
    </citation>
    <scope>NUCLEOTIDE SEQUENCE</scope>
    <source>
        <strain evidence="2">USNM1676648</strain>
        <tissue evidence="2">Polyp</tissue>
    </source>
</reference>
<dbReference type="OrthoDB" id="10037468at2759"/>
<feature type="compositionally biased region" description="Basic and acidic residues" evidence="1">
    <location>
        <begin position="85"/>
        <end position="95"/>
    </location>
</feature>
<keyword evidence="3" id="KW-1185">Reference proteome</keyword>
<sequence length="485" mass="53827">MVQWLDGEGLSEEANLVKSVKPVILNKEDAMQIIESMPEIRNSISQILNQLGSVLSSQHLVQSSAVETKSVGLSTSGQSVQEPSARPEWRPKSLKKDDLGDVSAMESNYVKLLKEYNDLAEGYERLQQHLDEETKFHQEQTSQNVARTSSSIMFTRLDAERNGKILKRAINERRLSESSFSVIMEHMDNYVSLPAKRLSHIVRRYSHHRAMKDIEQSLKHSGSLDEAVFSTLDKMESLQNKRAQRWGDKMDGYANDRERLAEELTSSFVNLEQETGIFLIKPVYSLKGRPEVNTGYVIAQRHKPSPVPPKPSGPATPAPTPWSQYNGKAPLSAGLYRDLTQSSLARAASSIPTLAQLEDGTMMMRVTQPMEREGLISSSAGVSWQASKSQVFGTPSAAVQFNTPKILELDVNRMMIGQTDVSKYIVPLDDGGEMTGSAVRSYVTVERPSGGKQIRKAKQQTPASHNSPPILLKMARHPALIAVLS</sequence>
<gene>
    <name evidence="2" type="ORF">OS493_003790</name>
</gene>
<proteinExistence type="predicted"/>
<evidence type="ECO:0000313" key="2">
    <source>
        <dbReference type="EMBL" id="KAJ7394112.1"/>
    </source>
</evidence>
<feature type="region of interest" description="Disordered" evidence="1">
    <location>
        <begin position="448"/>
        <end position="469"/>
    </location>
</feature>
<evidence type="ECO:0000313" key="3">
    <source>
        <dbReference type="Proteomes" id="UP001163046"/>
    </source>
</evidence>
<dbReference type="EMBL" id="MU825397">
    <property type="protein sequence ID" value="KAJ7394112.1"/>
    <property type="molecule type" value="Genomic_DNA"/>
</dbReference>
<protein>
    <submittedName>
        <fullName evidence="2">Uncharacterized protein</fullName>
    </submittedName>
</protein>
<name>A0A9X0A689_9CNID</name>